<reference evidence="4" key="1">
    <citation type="submission" date="2018-11" db="EMBL/GenBank/DDBJ databases">
        <authorList>
            <consortium name="Genoscope - CEA"/>
            <person name="William W."/>
        </authorList>
    </citation>
    <scope>NUCLEOTIDE SEQUENCE</scope>
</reference>
<dbReference type="InterPro" id="IPR002885">
    <property type="entry name" value="PPR_rpt"/>
</dbReference>
<feature type="region of interest" description="Disordered" evidence="3">
    <location>
        <begin position="1"/>
        <end position="55"/>
    </location>
</feature>
<protein>
    <recommendedName>
        <fullName evidence="5">Pentatricopeptide repeat-containing protein</fullName>
    </recommendedName>
</protein>
<gene>
    <name evidence="4" type="ORF">BOLC8T52355H</name>
</gene>
<dbReference type="GO" id="GO:0003729">
    <property type="term" value="F:mRNA binding"/>
    <property type="evidence" value="ECO:0007669"/>
    <property type="project" value="TreeGrafter"/>
</dbReference>
<dbReference type="InterPro" id="IPR051240">
    <property type="entry name" value="Mito_RNA-Proc/Resp"/>
</dbReference>
<name>A0A3P6GH42_BRAOL</name>
<dbReference type="EMBL" id="LR031879">
    <property type="protein sequence ID" value="VDD59126.1"/>
    <property type="molecule type" value="Genomic_DNA"/>
</dbReference>
<dbReference type="Pfam" id="PF13041">
    <property type="entry name" value="PPR_2"/>
    <property type="match status" value="1"/>
</dbReference>
<feature type="compositionally biased region" description="Pro residues" evidence="3">
    <location>
        <begin position="1"/>
        <end position="14"/>
    </location>
</feature>
<proteinExistence type="inferred from homology"/>
<keyword evidence="2" id="KW-0677">Repeat</keyword>
<evidence type="ECO:0000256" key="2">
    <source>
        <dbReference type="ARBA" id="ARBA00022737"/>
    </source>
</evidence>
<sequence>MKLPRTIPPLPFSPTPLRKNRNPKRETPRVSETETNPRRRDPDRNPRRTQTGSEVLQFPRPAQRIRPLDGVVLRLDPIEAFHALYDNIMYNSLINGHCKFGAAESFMAEMINKKLEPTVVTYTSLMSGYCSKGKHTQCS</sequence>
<dbReference type="InterPro" id="IPR011990">
    <property type="entry name" value="TPR-like_helical_dom_sf"/>
</dbReference>
<evidence type="ECO:0000256" key="3">
    <source>
        <dbReference type="SAM" id="MobiDB-lite"/>
    </source>
</evidence>
<comment type="similarity">
    <text evidence="1">Belongs to the PPR family. P subfamily.</text>
</comment>
<accession>A0A3P6GH42</accession>
<dbReference type="PANTHER" id="PTHR47933:SF45">
    <property type="entry name" value="PENTACOTRIPEPTIDE-REPEAT REGION OF PRORP DOMAIN-CONTAINING PROTEIN"/>
    <property type="match status" value="1"/>
</dbReference>
<feature type="compositionally biased region" description="Basic and acidic residues" evidence="3">
    <location>
        <begin position="23"/>
        <end position="46"/>
    </location>
</feature>
<dbReference type="AlphaFoldDB" id="A0A3P6GH42"/>
<evidence type="ECO:0000313" key="4">
    <source>
        <dbReference type="EMBL" id="VDD59126.1"/>
    </source>
</evidence>
<evidence type="ECO:0008006" key="5">
    <source>
        <dbReference type="Google" id="ProtNLM"/>
    </source>
</evidence>
<organism evidence="4">
    <name type="scientific">Brassica oleracea</name>
    <name type="common">Wild cabbage</name>
    <dbReference type="NCBI Taxonomy" id="3712"/>
    <lineage>
        <taxon>Eukaryota</taxon>
        <taxon>Viridiplantae</taxon>
        <taxon>Streptophyta</taxon>
        <taxon>Embryophyta</taxon>
        <taxon>Tracheophyta</taxon>
        <taxon>Spermatophyta</taxon>
        <taxon>Magnoliopsida</taxon>
        <taxon>eudicotyledons</taxon>
        <taxon>Gunneridae</taxon>
        <taxon>Pentapetalae</taxon>
        <taxon>rosids</taxon>
        <taxon>malvids</taxon>
        <taxon>Brassicales</taxon>
        <taxon>Brassicaceae</taxon>
        <taxon>Brassiceae</taxon>
        <taxon>Brassica</taxon>
    </lineage>
</organism>
<dbReference type="Gene3D" id="1.25.40.10">
    <property type="entry name" value="Tetratricopeptide repeat domain"/>
    <property type="match status" value="1"/>
</dbReference>
<evidence type="ECO:0000256" key="1">
    <source>
        <dbReference type="ARBA" id="ARBA00007626"/>
    </source>
</evidence>
<dbReference type="PANTHER" id="PTHR47933">
    <property type="entry name" value="PENTATRICOPEPTIDE REPEAT-CONTAINING PROTEIN 1, MITOCHONDRIAL"/>
    <property type="match status" value="1"/>
</dbReference>